<reference evidence="1" key="1">
    <citation type="submission" date="2021-12" db="EMBL/GenBank/DDBJ databases">
        <authorList>
            <person name="Rodrigo-Torres L."/>
            <person name="Arahal R. D."/>
            <person name="Lucena T."/>
        </authorList>
    </citation>
    <scope>NUCLEOTIDE SEQUENCE</scope>
    <source>
        <strain evidence="1">CECT 8226</strain>
    </source>
</reference>
<evidence type="ECO:0000313" key="2">
    <source>
        <dbReference type="Proteomes" id="UP000838160"/>
    </source>
</evidence>
<dbReference type="EMBL" id="CAKLCM010000003">
    <property type="protein sequence ID" value="CAH0529510.1"/>
    <property type="molecule type" value="Genomic_DNA"/>
</dbReference>
<comment type="caution">
    <text evidence="1">The sequence shown here is derived from an EMBL/GenBank/DDBJ whole genome shotgun (WGS) entry which is preliminary data.</text>
</comment>
<evidence type="ECO:0008006" key="3">
    <source>
        <dbReference type="Google" id="ProtNLM"/>
    </source>
</evidence>
<organism evidence="1 2">
    <name type="scientific">Vibrio hippocampi</name>
    <dbReference type="NCBI Taxonomy" id="654686"/>
    <lineage>
        <taxon>Bacteria</taxon>
        <taxon>Pseudomonadati</taxon>
        <taxon>Pseudomonadota</taxon>
        <taxon>Gammaproteobacteria</taxon>
        <taxon>Vibrionales</taxon>
        <taxon>Vibrionaceae</taxon>
        <taxon>Vibrio</taxon>
    </lineage>
</organism>
<protein>
    <recommendedName>
        <fullName evidence="3">PilZ domain-containing protein</fullName>
    </recommendedName>
</protein>
<keyword evidence="2" id="KW-1185">Reference proteome</keyword>
<accession>A0ABM8ZMI4</accession>
<sequence length="111" mass="12920">MTNDNQRRHFRLKYPTDMRPVLASTHGQFSILQLSETNISIEMDAKAFTVASPFGATITYSDGETDSIQAQMIKRNDDHVVLTLSQQVTFKRLLDEQKRIRVRYPHFDFKN</sequence>
<proteinExistence type="predicted"/>
<evidence type="ECO:0000313" key="1">
    <source>
        <dbReference type="EMBL" id="CAH0529510.1"/>
    </source>
</evidence>
<dbReference type="Proteomes" id="UP000838160">
    <property type="component" value="Unassembled WGS sequence"/>
</dbReference>
<name>A0ABM8ZMI4_9VIBR</name>
<gene>
    <name evidence="1" type="ORF">VHP8226_03264</name>
</gene>
<dbReference type="RefSeq" id="WP_237486102.1">
    <property type="nucleotide sequence ID" value="NZ_CAKLCM010000003.1"/>
</dbReference>